<dbReference type="InterPro" id="IPR036388">
    <property type="entry name" value="WH-like_DNA-bd_sf"/>
</dbReference>
<comment type="similarity">
    <text evidence="1">Belongs to the LysR transcriptional regulatory family.</text>
</comment>
<accession>A0ABY8FHA6</accession>
<dbReference type="RefSeq" id="WP_282234867.1">
    <property type="nucleotide sequence ID" value="NZ_CP035631.1"/>
</dbReference>
<dbReference type="PANTHER" id="PTHR30118">
    <property type="entry name" value="HTH-TYPE TRANSCRIPTIONAL REGULATOR LEUO-RELATED"/>
    <property type="match status" value="1"/>
</dbReference>
<sequence length="315" mass="34309">MDIERLDLNLLVTLDTLLAERNVSRAADRLHLSQPAISTRLTRLRELLGDPLLLPAQRGMIPTQRALELQAPLHAALESVRQVVASTSPFDPATASATVTLAASDYVQYAVLLPLALALRREAPGLAIAWRKLDHAALAAQMARGEVDLALTMPEMAPDTLRMRRLYHEHYVAIARAGHPEVSDPLDLDTFCALEHVIVSPQGGGFHGPVDDALAAVGRRRRVALSAPGFLVVPEIVARSELLALVPSRVAAGRGERLQRLVPPLIVPGFDMALLWHERTTTHPLQRWLRQRLEGLVQAHGSAQQETSVGQESAG</sequence>
<evidence type="ECO:0000256" key="2">
    <source>
        <dbReference type="ARBA" id="ARBA00023015"/>
    </source>
</evidence>
<dbReference type="Gene3D" id="1.10.10.10">
    <property type="entry name" value="Winged helix-like DNA-binding domain superfamily/Winged helix DNA-binding domain"/>
    <property type="match status" value="1"/>
</dbReference>
<dbReference type="InterPro" id="IPR036390">
    <property type="entry name" value="WH_DNA-bd_sf"/>
</dbReference>
<evidence type="ECO:0000256" key="4">
    <source>
        <dbReference type="ARBA" id="ARBA00023163"/>
    </source>
</evidence>
<keyword evidence="4" id="KW-0804">Transcription</keyword>
<dbReference type="PANTHER" id="PTHR30118:SF15">
    <property type="entry name" value="TRANSCRIPTIONAL REGULATORY PROTEIN"/>
    <property type="match status" value="1"/>
</dbReference>
<proteinExistence type="inferred from homology"/>
<dbReference type="Pfam" id="PF00126">
    <property type="entry name" value="HTH_1"/>
    <property type="match status" value="1"/>
</dbReference>
<evidence type="ECO:0000256" key="3">
    <source>
        <dbReference type="ARBA" id="ARBA00023125"/>
    </source>
</evidence>
<dbReference type="Gene3D" id="3.40.190.10">
    <property type="entry name" value="Periplasmic binding protein-like II"/>
    <property type="match status" value="2"/>
</dbReference>
<dbReference type="Proteomes" id="UP001321526">
    <property type="component" value="Chromosome"/>
</dbReference>
<dbReference type="PROSITE" id="PS50931">
    <property type="entry name" value="HTH_LYSR"/>
    <property type="match status" value="1"/>
</dbReference>
<dbReference type="PRINTS" id="PR00039">
    <property type="entry name" value="HTHLYSR"/>
</dbReference>
<evidence type="ECO:0000313" key="7">
    <source>
        <dbReference type="Proteomes" id="UP001321526"/>
    </source>
</evidence>
<organism evidence="6 7">
    <name type="scientific">Salinicola endophyticus</name>
    <dbReference type="NCBI Taxonomy" id="1949083"/>
    <lineage>
        <taxon>Bacteria</taxon>
        <taxon>Pseudomonadati</taxon>
        <taxon>Pseudomonadota</taxon>
        <taxon>Gammaproteobacteria</taxon>
        <taxon>Oceanospirillales</taxon>
        <taxon>Halomonadaceae</taxon>
        <taxon>Salinicola</taxon>
    </lineage>
</organism>
<dbReference type="Pfam" id="PF03466">
    <property type="entry name" value="LysR_substrate"/>
    <property type="match status" value="1"/>
</dbReference>
<feature type="domain" description="HTH lysR-type" evidence="5">
    <location>
        <begin position="6"/>
        <end position="63"/>
    </location>
</feature>
<reference evidence="6 7" key="1">
    <citation type="submission" date="2019-01" db="EMBL/GenBank/DDBJ databases">
        <title>Genome sequence of Salinicola endophyticus REST5.</title>
        <authorList>
            <person name="Nascimento F.X."/>
        </authorList>
    </citation>
    <scope>NUCLEOTIDE SEQUENCE [LARGE SCALE GENOMIC DNA]</scope>
    <source>
        <strain evidence="6 7">REST5</strain>
    </source>
</reference>
<evidence type="ECO:0000256" key="1">
    <source>
        <dbReference type="ARBA" id="ARBA00009437"/>
    </source>
</evidence>
<name>A0ABY8FHA6_9GAMM</name>
<protein>
    <submittedName>
        <fullName evidence="6">LysR family transcriptional regulator</fullName>
    </submittedName>
</protein>
<keyword evidence="7" id="KW-1185">Reference proteome</keyword>
<keyword evidence="3" id="KW-0238">DNA-binding</keyword>
<dbReference type="InterPro" id="IPR050389">
    <property type="entry name" value="LysR-type_TF"/>
</dbReference>
<keyword evidence="2" id="KW-0805">Transcription regulation</keyword>
<gene>
    <name evidence="6" type="ORF">EVC62_11035</name>
</gene>
<dbReference type="SUPFAM" id="SSF53850">
    <property type="entry name" value="Periplasmic binding protein-like II"/>
    <property type="match status" value="1"/>
</dbReference>
<dbReference type="EMBL" id="CP035631">
    <property type="protein sequence ID" value="WFF41992.1"/>
    <property type="molecule type" value="Genomic_DNA"/>
</dbReference>
<dbReference type="SUPFAM" id="SSF46785">
    <property type="entry name" value="Winged helix' DNA-binding domain"/>
    <property type="match status" value="1"/>
</dbReference>
<dbReference type="InterPro" id="IPR005119">
    <property type="entry name" value="LysR_subst-bd"/>
</dbReference>
<evidence type="ECO:0000259" key="5">
    <source>
        <dbReference type="PROSITE" id="PS50931"/>
    </source>
</evidence>
<dbReference type="InterPro" id="IPR000847">
    <property type="entry name" value="LysR_HTH_N"/>
</dbReference>
<evidence type="ECO:0000313" key="6">
    <source>
        <dbReference type="EMBL" id="WFF41992.1"/>
    </source>
</evidence>